<feature type="region of interest" description="Leucine repeat I (LRI)" evidence="3">
    <location>
        <begin position="393"/>
        <end position="453"/>
    </location>
</feature>
<feature type="region of interest" description="VHIID" evidence="3">
    <location>
        <begin position="472"/>
        <end position="537"/>
    </location>
</feature>
<keyword evidence="6" id="KW-1185">Reference proteome</keyword>
<feature type="region of interest" description="Leucine repeat II (LRII)" evidence="3">
    <location>
        <begin position="553"/>
        <end position="585"/>
    </location>
</feature>
<keyword evidence="1" id="KW-0805">Transcription regulation</keyword>
<accession>A0ABY9C1I1</accession>
<evidence type="ECO:0000256" key="4">
    <source>
        <dbReference type="SAM" id="MobiDB-lite"/>
    </source>
</evidence>
<evidence type="ECO:0000256" key="3">
    <source>
        <dbReference type="PROSITE-ProRule" id="PRU01191"/>
    </source>
</evidence>
<reference evidence="5 6" key="1">
    <citation type="journal article" date="2023" name="Hortic Res">
        <title>The complete reference genome for grapevine (Vitis vinifera L.) genetics and breeding.</title>
        <authorList>
            <person name="Shi X."/>
            <person name="Cao S."/>
            <person name="Wang X."/>
            <person name="Huang S."/>
            <person name="Wang Y."/>
            <person name="Liu Z."/>
            <person name="Liu W."/>
            <person name="Leng X."/>
            <person name="Peng Y."/>
            <person name="Wang N."/>
            <person name="Wang Y."/>
            <person name="Ma Z."/>
            <person name="Xu X."/>
            <person name="Zhang F."/>
            <person name="Xue H."/>
            <person name="Zhong H."/>
            <person name="Wang Y."/>
            <person name="Zhang K."/>
            <person name="Velt A."/>
            <person name="Avia K."/>
            <person name="Holtgrawe D."/>
            <person name="Grimplet J."/>
            <person name="Matus J.T."/>
            <person name="Ware D."/>
            <person name="Wu X."/>
            <person name="Wang H."/>
            <person name="Liu C."/>
            <person name="Fang Y."/>
            <person name="Rustenholz C."/>
            <person name="Cheng Z."/>
            <person name="Xiao H."/>
            <person name="Zhou Y."/>
        </authorList>
    </citation>
    <scope>NUCLEOTIDE SEQUENCE [LARGE SCALE GENOMIC DNA]</scope>
    <source>
        <strain evidence="6">cv. Pinot noir / PN40024</strain>
        <tissue evidence="5">Leaf</tissue>
    </source>
</reference>
<protein>
    <recommendedName>
        <fullName evidence="7">Scarecrow-like protein 14</fullName>
    </recommendedName>
</protein>
<sequence>MDSRLGGFVDSINDFELNGQAFLTDSDQFPNFENGFKFDSHSPLDFNFLDRPVLPPDMNLGAFAPSSSLSPDGDSSDEGDDSFLKYVSQVLMEENLEDKACMFHDPLALQAAERSFYEVLGGQNPPSRNQTHQIVDSPDDNAWSSFSDYSSYSSPSNGSSNSVNHQWITDPGNSTNHQWVVDPGDLNYKSSFLLNPLPENYVFSSTIGSGSQSSTNSFDSFSKTGNEAPSPVLVPNIFSDSESVLQFKRGVEEASKFLPKATNLVIDLENGTLPPQSKVETQRVVVKTEKDERENSPKWLRRRKNLHRADIELEEGRRSKLSAVDLEEDDDELSEMFDKVLLCSDDKAEPSYYCTGDEDLHNGICNTWQVYGSAHSNGEKTRIRKQSSGKEVVDFGTLLIQCAQAVSADDHRTANELLKQIRQHSSPFGDGYQRLAHCFADGLEARLAGTGTEIYTVLASKKVSAAAMLKAYELFLAACPFKKISAFFANHMILRLAEKATVIHVIDFGILYGFQWPIFIQRLSARPGGPPKLRITGIELPQPGFRPAERVEETGRRLAKYCERFNVPFEYNAIAQKWETIRIEDLKIDRNEAIAVNCLFRSKNLLDETIVVDSPRNAVLGLIRKINPQIFVHSIINGSYNAPFFVTRFREALFHFSAVFDVLDNNAPRENEQRLMFEKEFCGREVMNVIACEGSQRVERPETYKQWHVRTLKAGFRQLKLDQQLAKKLKTKVKVGHHKDFLVDKDGDWLLQGWKGRVLYASSCWIPT</sequence>
<gene>
    <name evidence="5" type="ORF">VitviT2T_008182</name>
</gene>
<comment type="similarity">
    <text evidence="3">Belongs to the GRAS family.</text>
</comment>
<dbReference type="PANTHER" id="PTHR31636">
    <property type="entry name" value="OSJNBA0084A10.13 PROTEIN-RELATED"/>
    <property type="match status" value="1"/>
</dbReference>
<keyword evidence="2" id="KW-0804">Transcription</keyword>
<evidence type="ECO:0000313" key="6">
    <source>
        <dbReference type="Proteomes" id="UP001227230"/>
    </source>
</evidence>
<name>A0ABY9C1I1_VITVI</name>
<dbReference type="EMBL" id="CP126653">
    <property type="protein sequence ID" value="WJZ88921.1"/>
    <property type="molecule type" value="Genomic_DNA"/>
</dbReference>
<dbReference type="PROSITE" id="PS50985">
    <property type="entry name" value="GRAS"/>
    <property type="match status" value="1"/>
</dbReference>
<proteinExistence type="inferred from homology"/>
<dbReference type="Pfam" id="PF03514">
    <property type="entry name" value="GRAS"/>
    <property type="match status" value="1"/>
</dbReference>
<feature type="region of interest" description="SAW" evidence="3">
    <location>
        <begin position="691"/>
        <end position="766"/>
    </location>
</feature>
<feature type="short sequence motif" description="VHIID" evidence="3">
    <location>
        <begin position="503"/>
        <end position="507"/>
    </location>
</feature>
<comment type="caution">
    <text evidence="3">Lacks conserved residue(s) required for the propagation of feature annotation.</text>
</comment>
<feature type="compositionally biased region" description="Polar residues" evidence="4">
    <location>
        <begin position="124"/>
        <end position="134"/>
    </location>
</feature>
<dbReference type="Proteomes" id="UP001227230">
    <property type="component" value="Chromosome 6"/>
</dbReference>
<evidence type="ECO:0000313" key="5">
    <source>
        <dbReference type="EMBL" id="WJZ88921.1"/>
    </source>
</evidence>
<evidence type="ECO:0008006" key="7">
    <source>
        <dbReference type="Google" id="ProtNLM"/>
    </source>
</evidence>
<evidence type="ECO:0000256" key="1">
    <source>
        <dbReference type="ARBA" id="ARBA00023015"/>
    </source>
</evidence>
<feature type="region of interest" description="Disordered" evidence="4">
    <location>
        <begin position="120"/>
        <end position="140"/>
    </location>
</feature>
<organism evidence="5 6">
    <name type="scientific">Vitis vinifera</name>
    <name type="common">Grape</name>
    <dbReference type="NCBI Taxonomy" id="29760"/>
    <lineage>
        <taxon>Eukaryota</taxon>
        <taxon>Viridiplantae</taxon>
        <taxon>Streptophyta</taxon>
        <taxon>Embryophyta</taxon>
        <taxon>Tracheophyta</taxon>
        <taxon>Spermatophyta</taxon>
        <taxon>Magnoliopsida</taxon>
        <taxon>eudicotyledons</taxon>
        <taxon>Gunneridae</taxon>
        <taxon>Pentapetalae</taxon>
        <taxon>rosids</taxon>
        <taxon>Vitales</taxon>
        <taxon>Vitaceae</taxon>
        <taxon>Viteae</taxon>
        <taxon>Vitis</taxon>
    </lineage>
</organism>
<dbReference type="InterPro" id="IPR005202">
    <property type="entry name" value="TF_GRAS"/>
</dbReference>
<evidence type="ECO:0000256" key="2">
    <source>
        <dbReference type="ARBA" id="ARBA00023163"/>
    </source>
</evidence>